<proteinExistence type="predicted"/>
<accession>A0AAN6MS17</accession>
<dbReference type="EMBL" id="MU855338">
    <property type="protein sequence ID" value="KAK3906061.1"/>
    <property type="molecule type" value="Genomic_DNA"/>
</dbReference>
<protein>
    <submittedName>
        <fullName evidence="3">L-amino-acid oxidase</fullName>
    </submittedName>
</protein>
<evidence type="ECO:0000313" key="3">
    <source>
        <dbReference type="EMBL" id="KAK3906061.1"/>
    </source>
</evidence>
<feature type="domain" description="Amine oxidase" evidence="2">
    <location>
        <begin position="174"/>
        <end position="664"/>
    </location>
</feature>
<keyword evidence="1" id="KW-0732">Signal</keyword>
<dbReference type="Gene3D" id="3.90.660.10">
    <property type="match status" value="1"/>
</dbReference>
<dbReference type="Gene3D" id="1.20.1440.240">
    <property type="match status" value="1"/>
</dbReference>
<sequence>MAGRTLPFLLLGGAAAASVGLPVQLETRSAVNSRLANVHLSSARAIDGPITVGYGACSSSTVGDVHHLVGKAKVDTSNAKRLIWILPEETESGGCLSAWDSAGTLVGRSEPQLVHNIYKRRAEKRASIAMSESNGIDQLGPWFNGVTLLKDKEPSAVDVNEAKSKEIAIVGAGMSGLMSYLVLTQAGMKNVKIIEAGQRLGGRVHTEYLSGGPWDWSYQELGPMRFPYTYTDSASGETINITDHQLVFQLAAEMNKLNHNDKNLSVDFIKWIQSNSNGLVYKNGFKLPSGLPPTVAQVRADPSLTGPVKVQSNSTKALSAAVDEYLPGSDFYAGLARNMFKAHKQFVETGLNGLGGDTWSEFSFMVNYLGGSLNDTDVLGGGSASWWNELYDNVYFSASEWRTINGGLNRLPLSFHPLVDKATSINRRVERIKYTTETKGKTKIPKVQLSWRDVSKPKKKEAPELQTSTYDYAVIAAPFSVVRQWRLPSTLPTTISNAINHLGYESACKVALEYRTRFWEHYANPIIGGCSTTTDIPGIGSICYPSYNINGTGKATILASYSTVGWPESLSEEEHVRLVLDAMTEIHGEDTRKLYTGKYNRRCWAHDPLTSASWANPSIGQHRLYIPEYFKTYDGLIFVGEHTSYTHAWIASALESGIRGSVQLLLELGLVDEAKEAVNKWMARWIEI</sequence>
<comment type="caution">
    <text evidence="3">The sequence shown here is derived from an EMBL/GenBank/DDBJ whole genome shotgun (WGS) entry which is preliminary data.</text>
</comment>
<evidence type="ECO:0000259" key="2">
    <source>
        <dbReference type="Pfam" id="PF01593"/>
    </source>
</evidence>
<dbReference type="InterPro" id="IPR002937">
    <property type="entry name" value="Amino_oxidase"/>
</dbReference>
<name>A0AAN6MS17_9PEZI</name>
<dbReference type="Pfam" id="PF01593">
    <property type="entry name" value="Amino_oxidase"/>
    <property type="match status" value="1"/>
</dbReference>
<dbReference type="Gene3D" id="3.50.50.60">
    <property type="entry name" value="FAD/NAD(P)-binding domain"/>
    <property type="match status" value="1"/>
</dbReference>
<gene>
    <name evidence="3" type="ORF">C8A05DRAFT_30130</name>
</gene>
<evidence type="ECO:0000313" key="4">
    <source>
        <dbReference type="Proteomes" id="UP001303889"/>
    </source>
</evidence>
<reference evidence="3" key="1">
    <citation type="journal article" date="2023" name="Mol. Phylogenet. Evol.">
        <title>Genome-scale phylogeny and comparative genomics of the fungal order Sordariales.</title>
        <authorList>
            <person name="Hensen N."/>
            <person name="Bonometti L."/>
            <person name="Westerberg I."/>
            <person name="Brannstrom I.O."/>
            <person name="Guillou S."/>
            <person name="Cros-Aarteil S."/>
            <person name="Calhoun S."/>
            <person name="Haridas S."/>
            <person name="Kuo A."/>
            <person name="Mondo S."/>
            <person name="Pangilinan J."/>
            <person name="Riley R."/>
            <person name="LaButti K."/>
            <person name="Andreopoulos B."/>
            <person name="Lipzen A."/>
            <person name="Chen C."/>
            <person name="Yan M."/>
            <person name="Daum C."/>
            <person name="Ng V."/>
            <person name="Clum A."/>
            <person name="Steindorff A."/>
            <person name="Ohm R.A."/>
            <person name="Martin F."/>
            <person name="Silar P."/>
            <person name="Natvig D.O."/>
            <person name="Lalanne C."/>
            <person name="Gautier V."/>
            <person name="Ament-Velasquez S.L."/>
            <person name="Kruys A."/>
            <person name="Hutchinson M.I."/>
            <person name="Powell A.J."/>
            <person name="Barry K."/>
            <person name="Miller A.N."/>
            <person name="Grigoriev I.V."/>
            <person name="Debuchy R."/>
            <person name="Gladieux P."/>
            <person name="Hiltunen Thoren M."/>
            <person name="Johannesson H."/>
        </authorList>
    </citation>
    <scope>NUCLEOTIDE SEQUENCE</scope>
    <source>
        <strain evidence="3">CBS 103.79</strain>
    </source>
</reference>
<organism evidence="3 4">
    <name type="scientific">Staphylotrichum tortipilum</name>
    <dbReference type="NCBI Taxonomy" id="2831512"/>
    <lineage>
        <taxon>Eukaryota</taxon>
        <taxon>Fungi</taxon>
        <taxon>Dikarya</taxon>
        <taxon>Ascomycota</taxon>
        <taxon>Pezizomycotina</taxon>
        <taxon>Sordariomycetes</taxon>
        <taxon>Sordariomycetidae</taxon>
        <taxon>Sordariales</taxon>
        <taxon>Chaetomiaceae</taxon>
        <taxon>Staphylotrichum</taxon>
    </lineage>
</organism>
<evidence type="ECO:0000256" key="1">
    <source>
        <dbReference type="SAM" id="SignalP"/>
    </source>
</evidence>
<dbReference type="InterPro" id="IPR036188">
    <property type="entry name" value="FAD/NAD-bd_sf"/>
</dbReference>
<dbReference type="InterPro" id="IPR050281">
    <property type="entry name" value="Flavin_monoamine_oxidase"/>
</dbReference>
<dbReference type="PANTHER" id="PTHR10742">
    <property type="entry name" value="FLAVIN MONOAMINE OXIDASE"/>
    <property type="match status" value="1"/>
</dbReference>
<dbReference type="SUPFAM" id="SSF51905">
    <property type="entry name" value="FAD/NAD(P)-binding domain"/>
    <property type="match status" value="1"/>
</dbReference>
<dbReference type="Proteomes" id="UP001303889">
    <property type="component" value="Unassembled WGS sequence"/>
</dbReference>
<dbReference type="SUPFAM" id="SSF54373">
    <property type="entry name" value="FAD-linked reductases, C-terminal domain"/>
    <property type="match status" value="1"/>
</dbReference>
<feature type="signal peptide" evidence="1">
    <location>
        <begin position="1"/>
        <end position="16"/>
    </location>
</feature>
<keyword evidence="4" id="KW-1185">Reference proteome</keyword>
<reference evidence="3" key="2">
    <citation type="submission" date="2023-05" db="EMBL/GenBank/DDBJ databases">
        <authorList>
            <consortium name="Lawrence Berkeley National Laboratory"/>
            <person name="Steindorff A."/>
            <person name="Hensen N."/>
            <person name="Bonometti L."/>
            <person name="Westerberg I."/>
            <person name="Brannstrom I.O."/>
            <person name="Guillou S."/>
            <person name="Cros-Aarteil S."/>
            <person name="Calhoun S."/>
            <person name="Haridas S."/>
            <person name="Kuo A."/>
            <person name="Mondo S."/>
            <person name="Pangilinan J."/>
            <person name="Riley R."/>
            <person name="Labutti K."/>
            <person name="Andreopoulos B."/>
            <person name="Lipzen A."/>
            <person name="Chen C."/>
            <person name="Yanf M."/>
            <person name="Daum C."/>
            <person name="Ng V."/>
            <person name="Clum A."/>
            <person name="Ohm R."/>
            <person name="Martin F."/>
            <person name="Silar P."/>
            <person name="Natvig D."/>
            <person name="Lalanne C."/>
            <person name="Gautier V."/>
            <person name="Ament-Velasquez S.L."/>
            <person name="Kruys A."/>
            <person name="Hutchinson M.I."/>
            <person name="Powell A.J."/>
            <person name="Barry K."/>
            <person name="Miller A.N."/>
            <person name="Grigoriev I.V."/>
            <person name="Debuchy R."/>
            <person name="Gladieux P."/>
            <person name="Thoren M.H."/>
            <person name="Johannesson H."/>
        </authorList>
    </citation>
    <scope>NUCLEOTIDE SEQUENCE</scope>
    <source>
        <strain evidence="3">CBS 103.79</strain>
    </source>
</reference>
<feature type="chain" id="PRO_5043052774" evidence="1">
    <location>
        <begin position="17"/>
        <end position="688"/>
    </location>
</feature>
<dbReference type="AlphaFoldDB" id="A0AAN6MS17"/>
<dbReference type="GO" id="GO:0001716">
    <property type="term" value="F:L-amino-acid oxidase activity"/>
    <property type="evidence" value="ECO:0007669"/>
    <property type="project" value="TreeGrafter"/>
</dbReference>
<dbReference type="PANTHER" id="PTHR10742:SF382">
    <property type="entry name" value="AMINE OXIDASE DOMAIN-CONTAINING PROTEIN"/>
    <property type="match status" value="1"/>
</dbReference>
<dbReference type="GO" id="GO:0009063">
    <property type="term" value="P:amino acid catabolic process"/>
    <property type="evidence" value="ECO:0007669"/>
    <property type="project" value="TreeGrafter"/>
</dbReference>